<protein>
    <submittedName>
        <fullName evidence="2">Uncharacterized protein</fullName>
    </submittedName>
</protein>
<evidence type="ECO:0000313" key="2">
    <source>
        <dbReference type="EMBL" id="KAH0899207.1"/>
    </source>
</evidence>
<proteinExistence type="predicted"/>
<organism evidence="2 3">
    <name type="scientific">Brassica napus</name>
    <name type="common">Rape</name>
    <dbReference type="NCBI Taxonomy" id="3708"/>
    <lineage>
        <taxon>Eukaryota</taxon>
        <taxon>Viridiplantae</taxon>
        <taxon>Streptophyta</taxon>
        <taxon>Embryophyta</taxon>
        <taxon>Tracheophyta</taxon>
        <taxon>Spermatophyta</taxon>
        <taxon>Magnoliopsida</taxon>
        <taxon>eudicotyledons</taxon>
        <taxon>Gunneridae</taxon>
        <taxon>Pentapetalae</taxon>
        <taxon>rosids</taxon>
        <taxon>malvids</taxon>
        <taxon>Brassicales</taxon>
        <taxon>Brassicaceae</taxon>
        <taxon>Brassiceae</taxon>
        <taxon>Brassica</taxon>
    </lineage>
</organism>
<feature type="transmembrane region" description="Helical" evidence="1">
    <location>
        <begin position="21"/>
        <end position="39"/>
    </location>
</feature>
<accession>A0ABQ8B346</accession>
<dbReference type="EMBL" id="JAGKQM010000012">
    <property type="protein sequence ID" value="KAH0899207.1"/>
    <property type="molecule type" value="Genomic_DNA"/>
</dbReference>
<name>A0ABQ8B346_BRANA</name>
<sequence length="48" mass="5127">MKNGHGIDTMVESREIGAGAVVPQIILIVLMLVYLSTALDSVVTLNLM</sequence>
<keyword evidence="1" id="KW-0472">Membrane</keyword>
<keyword evidence="1" id="KW-1133">Transmembrane helix</keyword>
<evidence type="ECO:0000256" key="1">
    <source>
        <dbReference type="SAM" id="Phobius"/>
    </source>
</evidence>
<dbReference type="Proteomes" id="UP000824890">
    <property type="component" value="Unassembled WGS sequence"/>
</dbReference>
<reference evidence="2 3" key="1">
    <citation type="submission" date="2021-05" db="EMBL/GenBank/DDBJ databases">
        <title>Genome Assembly of Synthetic Allotetraploid Brassica napus Reveals Homoeologous Exchanges between Subgenomes.</title>
        <authorList>
            <person name="Davis J.T."/>
        </authorList>
    </citation>
    <scope>NUCLEOTIDE SEQUENCE [LARGE SCALE GENOMIC DNA]</scope>
    <source>
        <strain evidence="3">cv. Da-Ae</strain>
        <tissue evidence="2">Seedling</tissue>
    </source>
</reference>
<keyword evidence="1" id="KW-0812">Transmembrane</keyword>
<comment type="caution">
    <text evidence="2">The sequence shown here is derived from an EMBL/GenBank/DDBJ whole genome shotgun (WGS) entry which is preliminary data.</text>
</comment>
<keyword evidence="3" id="KW-1185">Reference proteome</keyword>
<evidence type="ECO:0000313" key="3">
    <source>
        <dbReference type="Proteomes" id="UP000824890"/>
    </source>
</evidence>
<gene>
    <name evidence="2" type="ORF">HID58_048775</name>
</gene>